<evidence type="ECO:0000256" key="9">
    <source>
        <dbReference type="ARBA" id="ARBA00066707"/>
    </source>
</evidence>
<proteinExistence type="predicted"/>
<organism evidence="12 13">
    <name type="scientific">Daphnia galeata</name>
    <dbReference type="NCBI Taxonomy" id="27404"/>
    <lineage>
        <taxon>Eukaryota</taxon>
        <taxon>Metazoa</taxon>
        <taxon>Ecdysozoa</taxon>
        <taxon>Arthropoda</taxon>
        <taxon>Crustacea</taxon>
        <taxon>Branchiopoda</taxon>
        <taxon>Diplostraca</taxon>
        <taxon>Cladocera</taxon>
        <taxon>Anomopoda</taxon>
        <taxon>Daphniidae</taxon>
        <taxon>Daphnia</taxon>
    </lineage>
</organism>
<feature type="chain" id="PRO_5035211549" description="limulus clotting factor C" evidence="10">
    <location>
        <begin position="26"/>
        <end position="325"/>
    </location>
</feature>
<dbReference type="InterPro" id="IPR051333">
    <property type="entry name" value="CLIP_Serine_Protease"/>
</dbReference>
<dbReference type="SMART" id="SM00020">
    <property type="entry name" value="Tryp_SPc"/>
    <property type="match status" value="1"/>
</dbReference>
<accession>A0A8J2WIS3</accession>
<dbReference type="InterPro" id="IPR001254">
    <property type="entry name" value="Trypsin_dom"/>
</dbReference>
<evidence type="ECO:0000313" key="13">
    <source>
        <dbReference type="Proteomes" id="UP000789390"/>
    </source>
</evidence>
<reference evidence="12" key="1">
    <citation type="submission" date="2021-11" db="EMBL/GenBank/DDBJ databases">
        <authorList>
            <person name="Schell T."/>
        </authorList>
    </citation>
    <scope>NUCLEOTIDE SEQUENCE</scope>
    <source>
        <strain evidence="12">M5</strain>
    </source>
</reference>
<keyword evidence="4" id="KW-0378">Hydrolase</keyword>
<evidence type="ECO:0000256" key="4">
    <source>
        <dbReference type="ARBA" id="ARBA00022801"/>
    </source>
</evidence>
<keyword evidence="7" id="KW-1015">Disulfide bond</keyword>
<keyword evidence="2" id="KW-0645">Protease</keyword>
<evidence type="ECO:0000256" key="1">
    <source>
        <dbReference type="ARBA" id="ARBA00022659"/>
    </source>
</evidence>
<evidence type="ECO:0000256" key="2">
    <source>
        <dbReference type="ARBA" id="ARBA00022670"/>
    </source>
</evidence>
<dbReference type="PROSITE" id="PS50240">
    <property type="entry name" value="TRYPSIN_DOM"/>
    <property type="match status" value="1"/>
</dbReference>
<dbReference type="InterPro" id="IPR043504">
    <property type="entry name" value="Peptidase_S1_PA_chymotrypsin"/>
</dbReference>
<keyword evidence="3 10" id="KW-0732">Signal</keyword>
<evidence type="ECO:0000256" key="5">
    <source>
        <dbReference type="ARBA" id="ARBA00022820"/>
    </source>
</evidence>
<evidence type="ECO:0000256" key="3">
    <source>
        <dbReference type="ARBA" id="ARBA00022729"/>
    </source>
</evidence>
<dbReference type="PROSITE" id="PS00135">
    <property type="entry name" value="TRYPSIN_SER"/>
    <property type="match status" value="1"/>
</dbReference>
<dbReference type="OrthoDB" id="6338546at2759"/>
<comment type="catalytic activity">
    <reaction evidence="8">
        <text>Selective cleavage of 103-Arg-|-Ser-104 and 124-Ile-|-Ile-125 bonds in Limulus clotting factor B to form activated factor B. Cleavage of -Pro-Arg-|-Xaa- bonds in synthetic substrates.</text>
        <dbReference type="EC" id="3.4.21.84"/>
    </reaction>
</comment>
<dbReference type="AlphaFoldDB" id="A0A8J2WIS3"/>
<dbReference type="GO" id="GO:0042381">
    <property type="term" value="P:hemolymph coagulation"/>
    <property type="evidence" value="ECO:0007669"/>
    <property type="project" value="UniProtKB-KW"/>
</dbReference>
<comment type="caution">
    <text evidence="12">The sequence shown here is derived from an EMBL/GenBank/DDBJ whole genome shotgun (WGS) entry which is preliminary data.</text>
</comment>
<name>A0A8J2WIS3_9CRUS</name>
<dbReference type="PANTHER" id="PTHR24260:SF145">
    <property type="entry name" value="FI17609P1-RELATED"/>
    <property type="match status" value="1"/>
</dbReference>
<feature type="domain" description="Peptidase S1" evidence="11">
    <location>
        <begin position="52"/>
        <end position="294"/>
    </location>
</feature>
<feature type="signal peptide" evidence="10">
    <location>
        <begin position="1"/>
        <end position="25"/>
    </location>
</feature>
<dbReference type="PANTHER" id="PTHR24260">
    <property type="match status" value="1"/>
</dbReference>
<dbReference type="InterPro" id="IPR009003">
    <property type="entry name" value="Peptidase_S1_PA"/>
</dbReference>
<gene>
    <name evidence="12" type="ORF">DGAL_LOCUS5901</name>
</gene>
<evidence type="ECO:0000256" key="7">
    <source>
        <dbReference type="ARBA" id="ARBA00023157"/>
    </source>
</evidence>
<dbReference type="PRINTS" id="PR00722">
    <property type="entry name" value="CHYMOTRYPSIN"/>
</dbReference>
<evidence type="ECO:0000313" key="12">
    <source>
        <dbReference type="EMBL" id="CAH0103333.1"/>
    </source>
</evidence>
<dbReference type="Gene3D" id="2.40.10.10">
    <property type="entry name" value="Trypsin-like serine proteases"/>
    <property type="match status" value="1"/>
</dbReference>
<evidence type="ECO:0000256" key="8">
    <source>
        <dbReference type="ARBA" id="ARBA00052079"/>
    </source>
</evidence>
<dbReference type="EC" id="3.4.21.84" evidence="9"/>
<protein>
    <recommendedName>
        <fullName evidence="9">limulus clotting factor C</fullName>
        <ecNumber evidence="9">3.4.21.84</ecNumber>
    </recommendedName>
</protein>
<dbReference type="FunFam" id="2.40.10.10:FF:000120">
    <property type="entry name" value="Putative serine protease"/>
    <property type="match status" value="1"/>
</dbReference>
<dbReference type="InterPro" id="IPR001314">
    <property type="entry name" value="Peptidase_S1A"/>
</dbReference>
<dbReference type="GO" id="GO:0004252">
    <property type="term" value="F:serine-type endopeptidase activity"/>
    <property type="evidence" value="ECO:0007669"/>
    <property type="project" value="InterPro"/>
</dbReference>
<dbReference type="SUPFAM" id="SSF50494">
    <property type="entry name" value="Trypsin-like serine proteases"/>
    <property type="match status" value="1"/>
</dbReference>
<sequence length="325" mass="35657">MSFHLFSLFNYYLVVCLFAMGRVSPLKLFGKSYTAFDADCGMMSSAGRVSRIVGGVETEPNEFPWQAFLQVEMKSGNAYVCGGTLIADRWILTAARCVQVPGQTVSYVDVYLGIHDRTAESETNRKLYADSQIFIHPAWNPDNVEGDVALIKLKNTVKYSEYIRPVCLAISGSDEPDYVNEMVTVTGWGTTYDGSPRLSPVLHKMTVPVISNSECMTTYGNNITADVMCTSGANNTGTCIGDSGGPMNYKQPDGRWKQIGIVSFISTDGCQKNHPSGYTRLSSYSSSWIREVMDEESNYSGRSTSSSSVIIVSIAFVMSFSSILL</sequence>
<dbReference type="CDD" id="cd00190">
    <property type="entry name" value="Tryp_SPc"/>
    <property type="match status" value="1"/>
</dbReference>
<evidence type="ECO:0000259" key="11">
    <source>
        <dbReference type="PROSITE" id="PS50240"/>
    </source>
</evidence>
<evidence type="ECO:0000256" key="10">
    <source>
        <dbReference type="SAM" id="SignalP"/>
    </source>
</evidence>
<keyword evidence="6" id="KW-0720">Serine protease</keyword>
<keyword evidence="1" id="KW-0768">Sushi</keyword>
<dbReference type="InterPro" id="IPR033116">
    <property type="entry name" value="TRYPSIN_SER"/>
</dbReference>
<dbReference type="EMBL" id="CAKKLH010000109">
    <property type="protein sequence ID" value="CAH0103333.1"/>
    <property type="molecule type" value="Genomic_DNA"/>
</dbReference>
<evidence type="ECO:0000256" key="6">
    <source>
        <dbReference type="ARBA" id="ARBA00022825"/>
    </source>
</evidence>
<keyword evidence="5" id="KW-0353">Hemolymph clotting</keyword>
<keyword evidence="13" id="KW-1185">Reference proteome</keyword>
<dbReference type="GO" id="GO:0006508">
    <property type="term" value="P:proteolysis"/>
    <property type="evidence" value="ECO:0007669"/>
    <property type="project" value="UniProtKB-KW"/>
</dbReference>
<dbReference type="Pfam" id="PF00089">
    <property type="entry name" value="Trypsin"/>
    <property type="match status" value="1"/>
</dbReference>
<dbReference type="Proteomes" id="UP000789390">
    <property type="component" value="Unassembled WGS sequence"/>
</dbReference>